<dbReference type="AlphaFoldDB" id="A0A6G0TNN9"/>
<accession>A0A6G0TNN9</accession>
<proteinExistence type="predicted"/>
<organism evidence="1 2">
    <name type="scientific">Aphis glycines</name>
    <name type="common">Soybean aphid</name>
    <dbReference type="NCBI Taxonomy" id="307491"/>
    <lineage>
        <taxon>Eukaryota</taxon>
        <taxon>Metazoa</taxon>
        <taxon>Ecdysozoa</taxon>
        <taxon>Arthropoda</taxon>
        <taxon>Hexapoda</taxon>
        <taxon>Insecta</taxon>
        <taxon>Pterygota</taxon>
        <taxon>Neoptera</taxon>
        <taxon>Paraneoptera</taxon>
        <taxon>Hemiptera</taxon>
        <taxon>Sternorrhyncha</taxon>
        <taxon>Aphidomorpha</taxon>
        <taxon>Aphidoidea</taxon>
        <taxon>Aphididae</taxon>
        <taxon>Aphidini</taxon>
        <taxon>Aphis</taxon>
        <taxon>Aphis</taxon>
    </lineage>
</organism>
<protein>
    <submittedName>
        <fullName evidence="1">Uncharacterized protein</fullName>
    </submittedName>
</protein>
<evidence type="ECO:0000313" key="1">
    <source>
        <dbReference type="EMBL" id="KAE9535683.1"/>
    </source>
</evidence>
<name>A0A6G0TNN9_APHGL</name>
<keyword evidence="2" id="KW-1185">Reference proteome</keyword>
<sequence>MNLLKSIERTGEQDIGCIYRQNTDTAKQKWVRNNRINHDDDVSTLYFLILKSNIACDIIINMSNYFYLFKNMFITYILEKEQFDRKNLRHDASYFVFRLSSTLNIILFKEKLLTIPIIISQFLTKIYLSFYKWTTTIIYCEVIKPVIPSAISNLVRRVVKTQSPGMSSIIVEKLIIRWNCYFVFLRMLQTDRLQKMIQMLGLRPFDIFDMKNMQKYPVDEHIMFTAFYRRHVFKIIFTTDEYCCSDHRRKTYYTSNVTSKTLKLEHAYFLSDEHVRFADKVLNVELAADFAGPVGLRTRIHVIATTMYYAI</sequence>
<gene>
    <name evidence="1" type="ORF">AGLY_007584</name>
</gene>
<reference evidence="1 2" key="1">
    <citation type="submission" date="2019-08" db="EMBL/GenBank/DDBJ databases">
        <title>The genome of the soybean aphid Biotype 1, its phylome, world population structure and adaptation to the North American continent.</title>
        <authorList>
            <person name="Giordano R."/>
            <person name="Donthu R.K."/>
            <person name="Hernandez A.G."/>
            <person name="Wright C.L."/>
            <person name="Zimin A.V."/>
        </authorList>
    </citation>
    <scope>NUCLEOTIDE SEQUENCE [LARGE SCALE GENOMIC DNA]</scope>
    <source>
        <tissue evidence="1">Whole aphids</tissue>
    </source>
</reference>
<dbReference type="EMBL" id="VYZN01000025">
    <property type="protein sequence ID" value="KAE9535683.1"/>
    <property type="molecule type" value="Genomic_DNA"/>
</dbReference>
<evidence type="ECO:0000313" key="2">
    <source>
        <dbReference type="Proteomes" id="UP000475862"/>
    </source>
</evidence>
<dbReference type="Proteomes" id="UP000475862">
    <property type="component" value="Unassembled WGS sequence"/>
</dbReference>
<comment type="caution">
    <text evidence="1">The sequence shown here is derived from an EMBL/GenBank/DDBJ whole genome shotgun (WGS) entry which is preliminary data.</text>
</comment>